<evidence type="ECO:0000313" key="36">
    <source>
        <dbReference type="Ensembl" id="ENSCSAVP00000016783.1"/>
    </source>
</evidence>
<evidence type="ECO:0000256" key="31">
    <source>
        <dbReference type="ARBA" id="ARBA00049443"/>
    </source>
</evidence>
<evidence type="ECO:0000256" key="17">
    <source>
        <dbReference type="ARBA" id="ARBA00023136"/>
    </source>
</evidence>
<evidence type="ECO:0000256" key="12">
    <source>
        <dbReference type="ARBA" id="ARBA00022857"/>
    </source>
</evidence>
<evidence type="ECO:0000256" key="30">
    <source>
        <dbReference type="ARBA" id="ARBA00048990"/>
    </source>
</evidence>
<keyword evidence="8 35" id="KW-0812">Transmembrane</keyword>
<evidence type="ECO:0000256" key="27">
    <source>
        <dbReference type="ARBA" id="ARBA00048088"/>
    </source>
</evidence>
<accession>H2ZGR7</accession>
<dbReference type="EC" id="1.-.-.-" evidence="34"/>
<comment type="catalytic activity">
    <reaction evidence="29">
        <text>(2E)-geranial + NADPH + O2 + H(+) = (1E)-2,6-dimethylhepta-1,5-dien-1-yl formate + NADP(+) + H2O</text>
        <dbReference type="Rhea" id="RHEA:54860"/>
        <dbReference type="ChEBI" id="CHEBI:15377"/>
        <dbReference type="ChEBI" id="CHEBI:15378"/>
        <dbReference type="ChEBI" id="CHEBI:15379"/>
        <dbReference type="ChEBI" id="CHEBI:16980"/>
        <dbReference type="ChEBI" id="CHEBI:57783"/>
        <dbReference type="ChEBI" id="CHEBI:58349"/>
        <dbReference type="ChEBI" id="CHEBI:138375"/>
    </reaction>
    <physiologicalReaction direction="left-to-right" evidence="29">
        <dbReference type="Rhea" id="RHEA:54861"/>
    </physiologicalReaction>
</comment>
<comment type="similarity">
    <text evidence="4 33 34">Belongs to the FMO family.</text>
</comment>
<keyword evidence="17 33" id="KW-0472">Membrane</keyword>
<dbReference type="FunCoup" id="H2ZGR7">
    <property type="interactions" value="9"/>
</dbReference>
<evidence type="ECO:0000256" key="29">
    <source>
        <dbReference type="ARBA" id="ARBA00048989"/>
    </source>
</evidence>
<keyword evidence="14 33" id="KW-0560">Oxidoreductase</keyword>
<dbReference type="GO" id="GO:0004499">
    <property type="term" value="F:N,N-dimethylaniline monooxygenase activity"/>
    <property type="evidence" value="ECO:0007669"/>
    <property type="project" value="UniProtKB-UniRule"/>
</dbReference>
<dbReference type="SUPFAM" id="SSF51905">
    <property type="entry name" value="FAD/NAD(P)-binding domain"/>
    <property type="match status" value="2"/>
</dbReference>
<dbReference type="PIRSF" id="PIRSF000332">
    <property type="entry name" value="FMO"/>
    <property type="match status" value="1"/>
</dbReference>
<dbReference type="Ensembl" id="ENSCSAVT00000016965.1">
    <property type="protein sequence ID" value="ENSCSAVP00000016783.1"/>
    <property type="gene ID" value="ENSCSAVG00000009877.1"/>
</dbReference>
<comment type="catalytic activity">
    <reaction evidence="32">
        <text>octan-3-one + NADPH + O2 + H(+) = pentyl propanoate + NADP(+) + H2O</text>
        <dbReference type="Rhea" id="RHEA:54840"/>
        <dbReference type="ChEBI" id="CHEBI:15377"/>
        <dbReference type="ChEBI" id="CHEBI:15378"/>
        <dbReference type="ChEBI" id="CHEBI:15379"/>
        <dbReference type="ChEBI" id="CHEBI:57783"/>
        <dbReference type="ChEBI" id="CHEBI:58349"/>
        <dbReference type="ChEBI" id="CHEBI:80946"/>
        <dbReference type="ChEBI" id="CHEBI:87373"/>
    </reaction>
    <physiologicalReaction direction="left-to-right" evidence="32">
        <dbReference type="Rhea" id="RHEA:54841"/>
    </physiologicalReaction>
</comment>
<evidence type="ECO:0000256" key="6">
    <source>
        <dbReference type="ARBA" id="ARBA00022553"/>
    </source>
</evidence>
<evidence type="ECO:0000256" key="21">
    <source>
        <dbReference type="ARBA" id="ARBA00047426"/>
    </source>
</evidence>
<evidence type="ECO:0000256" key="33">
    <source>
        <dbReference type="PIRNR" id="PIRNR000332"/>
    </source>
</evidence>
<dbReference type="AlphaFoldDB" id="H2ZGR7"/>
<evidence type="ECO:0000313" key="37">
    <source>
        <dbReference type="Proteomes" id="UP000007875"/>
    </source>
</evidence>
<evidence type="ECO:0000256" key="32">
    <source>
        <dbReference type="ARBA" id="ARBA00049475"/>
    </source>
</evidence>
<evidence type="ECO:0000256" key="20">
    <source>
        <dbReference type="ARBA" id="ARBA00047338"/>
    </source>
</evidence>
<evidence type="ECO:0000256" key="34">
    <source>
        <dbReference type="RuleBase" id="RU361177"/>
    </source>
</evidence>
<dbReference type="PRINTS" id="PR01125">
    <property type="entry name" value="FMOXYGENASE5"/>
</dbReference>
<comment type="catalytic activity">
    <reaction evidence="20">
        <text>hypotaurine + NADH + O2 + H(+) = taurine + NAD(+) + H2O</text>
        <dbReference type="Rhea" id="RHEA:74111"/>
        <dbReference type="ChEBI" id="CHEBI:15377"/>
        <dbReference type="ChEBI" id="CHEBI:15378"/>
        <dbReference type="ChEBI" id="CHEBI:15379"/>
        <dbReference type="ChEBI" id="CHEBI:57540"/>
        <dbReference type="ChEBI" id="CHEBI:57853"/>
        <dbReference type="ChEBI" id="CHEBI:57945"/>
        <dbReference type="ChEBI" id="CHEBI:507393"/>
        <dbReference type="EC" id="1.14.13.8"/>
    </reaction>
    <physiologicalReaction direction="left-to-right" evidence="20">
        <dbReference type="Rhea" id="RHEA:74112"/>
    </physiologicalReaction>
</comment>
<evidence type="ECO:0000256" key="3">
    <source>
        <dbReference type="ARBA" id="ARBA00004524"/>
    </source>
</evidence>
<evidence type="ECO:0000256" key="14">
    <source>
        <dbReference type="ARBA" id="ARBA00023002"/>
    </source>
</evidence>
<comment type="catalytic activity">
    <reaction evidence="28">
        <text>octan-3-one + NADPH + O2 + H(+) = ethyl hexanoate + NADP(+) + H2O</text>
        <dbReference type="Rhea" id="RHEA:54856"/>
        <dbReference type="ChEBI" id="CHEBI:15377"/>
        <dbReference type="ChEBI" id="CHEBI:15378"/>
        <dbReference type="ChEBI" id="CHEBI:15379"/>
        <dbReference type="ChEBI" id="CHEBI:57783"/>
        <dbReference type="ChEBI" id="CHEBI:58349"/>
        <dbReference type="ChEBI" id="CHEBI:80946"/>
        <dbReference type="ChEBI" id="CHEBI:86055"/>
    </reaction>
    <physiologicalReaction direction="left-to-right" evidence="28">
        <dbReference type="Rhea" id="RHEA:54857"/>
    </physiologicalReaction>
</comment>
<dbReference type="FunFam" id="3.50.50.60:FF:000159">
    <property type="entry name" value="Dimethylaniline monooxygenase [N-oxide-forming]"/>
    <property type="match status" value="1"/>
</dbReference>
<dbReference type="Gene3D" id="3.50.50.60">
    <property type="entry name" value="FAD/NAD(P)-binding domain"/>
    <property type="match status" value="1"/>
</dbReference>
<evidence type="ECO:0000256" key="18">
    <source>
        <dbReference type="ARBA" id="ARBA00045722"/>
    </source>
</evidence>
<evidence type="ECO:0000256" key="22">
    <source>
        <dbReference type="ARBA" id="ARBA00047574"/>
    </source>
</evidence>
<dbReference type="GO" id="GO:0047822">
    <property type="term" value="F:hypotaurine monooxygenase activity"/>
    <property type="evidence" value="ECO:0007669"/>
    <property type="project" value="RHEA"/>
</dbReference>
<proteinExistence type="inferred from homology"/>
<dbReference type="InParanoid" id="H2ZGR7"/>
<dbReference type="Pfam" id="PF00743">
    <property type="entry name" value="FMO-like"/>
    <property type="match status" value="1"/>
</dbReference>
<sequence>MGKKRVCVIGAGASGLTAIKCCIDEGLEPVCFEKSHDIGGLWRYEEKEKEGACVYNSTIINTSKEMMCYSDCPIPDEFPNYMHNTKIMEYFGIYAKKFNLMKHINFNTSVLSCEQEEKGSGEVKVKIRNEKTKETSDFEFDAVLVCVGHHADPYYPLDAFPGIEKFKGEYFHSHEYRKPQGYEGKRVLIVGVGNSGGDIAVELSRQAKQLYWSTRRGCWVMNRVSDQGLPVDIINTTRHQAFLNWIMPSSIIRKAVESQLNEKFDHDHYGLRPDNGPFNQHPFVNDELPNRIINGSVMIKSNIGCFTEDSVIFDDGTEVEADAVIFATGFIFQFPFLDDSIAQVNGTESQLYKYMWPVGMTKHTLAVIGHVQVLGAVNPVSEMQSRWATRVFKGLATLPNDNKMLLDINRNKVSLQKRFYNSQRHTMEADHVAYMDEIADQIGVKPNMFSLFITDRKLARKVWYEFCSGYQYRLKGPGKWAGAREAIMGQKSRMFCPLHTRATTKSSKSKKKSLLSYYWLVAVAIGAFYVYRRQHLM</sequence>
<evidence type="ECO:0000256" key="7">
    <source>
        <dbReference type="ARBA" id="ARBA00022630"/>
    </source>
</evidence>
<comment type="function">
    <text evidence="19">Broad spectrum monooxygenase that catalyzes the oxygenation of a wide variety of nitrogen- and sulfur-containing compounds including xenobiotics. Catalyzes the S-oxygenation of hypotaurine to produce taurine, an organic osmolyte involved in cell volume regulation as well as a variety of cytoprotective and developmental processes. In vitro, catalyzes the N-oxygenation of trimethylamine (TMA) to produce trimethylamine N-oxide (TMAO) and could therefore participate to the detoxification of this compound that is generated by the action of gut microbiota from dietary precursors such as choline, choline containing compounds, betaine or L-carnitine.</text>
</comment>
<comment type="catalytic activity">
    <reaction evidence="22">
        <text>heptan-2-one + NADPH + O2 + H(+) = pentyl acetate + NADP(+) + H2O</text>
        <dbReference type="Rhea" id="RHEA:54836"/>
        <dbReference type="ChEBI" id="CHEBI:5672"/>
        <dbReference type="ChEBI" id="CHEBI:15377"/>
        <dbReference type="ChEBI" id="CHEBI:15378"/>
        <dbReference type="ChEBI" id="CHEBI:15379"/>
        <dbReference type="ChEBI" id="CHEBI:57783"/>
        <dbReference type="ChEBI" id="CHEBI:58349"/>
        <dbReference type="ChEBI" id="CHEBI:87362"/>
    </reaction>
    <physiologicalReaction direction="left-to-right" evidence="22">
        <dbReference type="Rhea" id="RHEA:54837"/>
    </physiologicalReaction>
</comment>
<evidence type="ECO:0000256" key="16">
    <source>
        <dbReference type="ARBA" id="ARBA00023098"/>
    </source>
</evidence>
<evidence type="ECO:0000256" key="4">
    <source>
        <dbReference type="ARBA" id="ARBA00009183"/>
    </source>
</evidence>
<reference evidence="36" key="3">
    <citation type="submission" date="2025-09" db="UniProtKB">
        <authorList>
            <consortium name="Ensembl"/>
        </authorList>
    </citation>
    <scope>IDENTIFICATION</scope>
</reference>
<comment type="catalytic activity">
    <reaction evidence="24">
        <text>NADPH + O2 + H(+) = H2O2 + NADP(+)</text>
        <dbReference type="Rhea" id="RHEA:11260"/>
        <dbReference type="ChEBI" id="CHEBI:15378"/>
        <dbReference type="ChEBI" id="CHEBI:15379"/>
        <dbReference type="ChEBI" id="CHEBI:16240"/>
        <dbReference type="ChEBI" id="CHEBI:57783"/>
        <dbReference type="ChEBI" id="CHEBI:58349"/>
        <dbReference type="EC" id="1.6.3.1"/>
    </reaction>
    <physiologicalReaction direction="left-to-right" evidence="24">
        <dbReference type="Rhea" id="RHEA:11261"/>
    </physiologicalReaction>
</comment>
<keyword evidence="13 35" id="KW-1133">Transmembrane helix</keyword>
<dbReference type="GO" id="GO:0016174">
    <property type="term" value="F:NAD(P)H oxidase H2O2-forming activity"/>
    <property type="evidence" value="ECO:0007669"/>
    <property type="project" value="UniProtKB-EC"/>
</dbReference>
<dbReference type="STRING" id="51511.ENSCSAVP00000016783"/>
<evidence type="ECO:0000256" key="5">
    <source>
        <dbReference type="ARBA" id="ARBA00022481"/>
    </source>
</evidence>
<dbReference type="GO" id="GO:0006629">
    <property type="term" value="P:lipid metabolic process"/>
    <property type="evidence" value="ECO:0007669"/>
    <property type="project" value="UniProtKB-KW"/>
</dbReference>
<comment type="catalytic activity">
    <reaction evidence="26">
        <text>hypotaurine + NADPH + O2 + H(+) = taurine + NADP(+) + H2O</text>
        <dbReference type="Rhea" id="RHEA:69819"/>
        <dbReference type="ChEBI" id="CHEBI:15377"/>
        <dbReference type="ChEBI" id="CHEBI:15378"/>
        <dbReference type="ChEBI" id="CHEBI:15379"/>
        <dbReference type="ChEBI" id="CHEBI:57783"/>
        <dbReference type="ChEBI" id="CHEBI:57853"/>
        <dbReference type="ChEBI" id="CHEBI:58349"/>
        <dbReference type="ChEBI" id="CHEBI:507393"/>
        <dbReference type="EC" id="1.14.13.8"/>
    </reaction>
    <physiologicalReaction direction="left-to-right" evidence="26">
        <dbReference type="Rhea" id="RHEA:69820"/>
    </physiologicalReaction>
</comment>
<evidence type="ECO:0000256" key="13">
    <source>
        <dbReference type="ARBA" id="ARBA00022989"/>
    </source>
</evidence>
<dbReference type="InterPro" id="IPR036188">
    <property type="entry name" value="FAD/NAD-bd_sf"/>
</dbReference>
<evidence type="ECO:0000256" key="28">
    <source>
        <dbReference type="ARBA" id="ARBA00048459"/>
    </source>
</evidence>
<dbReference type="GO" id="GO:0034899">
    <property type="term" value="F:trimethylamine monooxygenase activity"/>
    <property type="evidence" value="ECO:0007669"/>
    <property type="project" value="UniProtKB-EC"/>
</dbReference>
<dbReference type="GO" id="GO:0005789">
    <property type="term" value="C:endoplasmic reticulum membrane"/>
    <property type="evidence" value="ECO:0007669"/>
    <property type="project" value="UniProtKB-SubCell"/>
</dbReference>
<dbReference type="GeneTree" id="ENSGT00940000160836"/>
<comment type="catalytic activity">
    <reaction evidence="21">
        <text>hexan-3-one + NADPH + O2 + H(+) = propyl propanoate + NADP(+) + H2O</text>
        <dbReference type="Rhea" id="RHEA:54848"/>
        <dbReference type="ChEBI" id="CHEBI:15377"/>
        <dbReference type="ChEBI" id="CHEBI:15378"/>
        <dbReference type="ChEBI" id="CHEBI:15379"/>
        <dbReference type="ChEBI" id="CHEBI:57783"/>
        <dbReference type="ChEBI" id="CHEBI:58349"/>
        <dbReference type="ChEBI" id="CHEBI:89828"/>
        <dbReference type="ChEBI" id="CHEBI:89891"/>
    </reaction>
    <physiologicalReaction direction="left-to-right" evidence="21">
        <dbReference type="Rhea" id="RHEA:54849"/>
    </physiologicalReaction>
</comment>
<evidence type="ECO:0000256" key="8">
    <source>
        <dbReference type="ARBA" id="ARBA00022692"/>
    </source>
</evidence>
<keyword evidence="15 33" id="KW-0503">Monooxygenase</keyword>
<evidence type="ECO:0000256" key="23">
    <source>
        <dbReference type="ARBA" id="ARBA00047855"/>
    </source>
</evidence>
<evidence type="ECO:0000256" key="35">
    <source>
        <dbReference type="SAM" id="Phobius"/>
    </source>
</evidence>
<keyword evidence="16" id="KW-0443">Lipid metabolism</keyword>
<dbReference type="eggNOG" id="KOG1399">
    <property type="taxonomic scope" value="Eukaryota"/>
</dbReference>
<dbReference type="InterPro" id="IPR002257">
    <property type="entry name" value="Flavin_mOase_5"/>
</dbReference>
<dbReference type="GO" id="GO:0050660">
    <property type="term" value="F:flavin adenine dinucleotide binding"/>
    <property type="evidence" value="ECO:0007669"/>
    <property type="project" value="InterPro"/>
</dbReference>
<keyword evidence="11" id="KW-0492">Microsome</keyword>
<keyword evidence="9 33" id="KW-0256">Endoplasmic reticulum</keyword>
<dbReference type="PRINTS" id="PR00370">
    <property type="entry name" value="FMOXYGENASE"/>
</dbReference>
<evidence type="ECO:0000256" key="26">
    <source>
        <dbReference type="ARBA" id="ARBA00048041"/>
    </source>
</evidence>
<comment type="catalytic activity">
    <reaction evidence="23">
        <text>sulcatone + NADPH + O2 + H(+) = 4-methylpent-3-en-1-yl acetate + NADP(+) + H2O</text>
        <dbReference type="Rhea" id="RHEA:54864"/>
        <dbReference type="ChEBI" id="CHEBI:15377"/>
        <dbReference type="ChEBI" id="CHEBI:15378"/>
        <dbReference type="ChEBI" id="CHEBI:15379"/>
        <dbReference type="ChEBI" id="CHEBI:16310"/>
        <dbReference type="ChEBI" id="CHEBI:57783"/>
        <dbReference type="ChEBI" id="CHEBI:58349"/>
        <dbReference type="ChEBI" id="CHEBI:138373"/>
    </reaction>
    <physiologicalReaction direction="left-to-right" evidence="23">
        <dbReference type="Rhea" id="RHEA:54865"/>
    </physiologicalReaction>
</comment>
<protein>
    <recommendedName>
        <fullName evidence="34">Flavin-containing monooxygenase</fullName>
        <ecNumber evidence="34">1.-.-.-</ecNumber>
    </recommendedName>
</protein>
<comment type="catalytic activity">
    <reaction evidence="31">
        <text>N,N-dimethylaniline + NADPH + O2 + H(+) = N,N-dimethylaniline N-oxide + NADP(+) + H2O</text>
        <dbReference type="Rhea" id="RHEA:24468"/>
        <dbReference type="ChEBI" id="CHEBI:15377"/>
        <dbReference type="ChEBI" id="CHEBI:15378"/>
        <dbReference type="ChEBI" id="CHEBI:15379"/>
        <dbReference type="ChEBI" id="CHEBI:16269"/>
        <dbReference type="ChEBI" id="CHEBI:17735"/>
        <dbReference type="ChEBI" id="CHEBI:57783"/>
        <dbReference type="ChEBI" id="CHEBI:58349"/>
        <dbReference type="EC" id="1.14.13.8"/>
    </reaction>
    <physiologicalReaction direction="left-to-right" evidence="31">
        <dbReference type="Rhea" id="RHEA:24469"/>
    </physiologicalReaction>
</comment>
<dbReference type="InterPro" id="IPR050346">
    <property type="entry name" value="FMO-like"/>
</dbReference>
<comment type="catalytic activity">
    <reaction evidence="27">
        <text>trimethylamine + NADPH + O2 = trimethylamine N-oxide + NADP(+) + H2O</text>
        <dbReference type="Rhea" id="RHEA:31979"/>
        <dbReference type="ChEBI" id="CHEBI:15377"/>
        <dbReference type="ChEBI" id="CHEBI:15379"/>
        <dbReference type="ChEBI" id="CHEBI:15724"/>
        <dbReference type="ChEBI" id="CHEBI:57783"/>
        <dbReference type="ChEBI" id="CHEBI:58349"/>
        <dbReference type="ChEBI" id="CHEBI:58389"/>
        <dbReference type="EC" id="1.14.13.148"/>
    </reaction>
    <physiologicalReaction direction="left-to-right" evidence="27">
        <dbReference type="Rhea" id="RHEA:31980"/>
    </physiologicalReaction>
</comment>
<organism evidence="36 37">
    <name type="scientific">Ciona savignyi</name>
    <name type="common">Pacific transparent sea squirt</name>
    <dbReference type="NCBI Taxonomy" id="51511"/>
    <lineage>
        <taxon>Eukaryota</taxon>
        <taxon>Metazoa</taxon>
        <taxon>Chordata</taxon>
        <taxon>Tunicata</taxon>
        <taxon>Ascidiacea</taxon>
        <taxon>Phlebobranchia</taxon>
        <taxon>Cionidae</taxon>
        <taxon>Ciona</taxon>
    </lineage>
</organism>
<evidence type="ECO:0000256" key="10">
    <source>
        <dbReference type="ARBA" id="ARBA00022827"/>
    </source>
</evidence>
<keyword evidence="12 33" id="KW-0521">NADP</keyword>
<dbReference type="PANTHER" id="PTHR23023">
    <property type="entry name" value="DIMETHYLANILINE MONOOXYGENASE"/>
    <property type="match status" value="1"/>
</dbReference>
<evidence type="ECO:0000256" key="11">
    <source>
        <dbReference type="ARBA" id="ARBA00022848"/>
    </source>
</evidence>
<evidence type="ECO:0000256" key="2">
    <source>
        <dbReference type="ARBA" id="ARBA00004389"/>
    </source>
</evidence>
<dbReference type="GO" id="GO:0050661">
    <property type="term" value="F:NADP binding"/>
    <property type="evidence" value="ECO:0007669"/>
    <property type="project" value="InterPro"/>
</dbReference>
<evidence type="ECO:0000256" key="24">
    <source>
        <dbReference type="ARBA" id="ARBA00047864"/>
    </source>
</evidence>
<evidence type="ECO:0000256" key="19">
    <source>
        <dbReference type="ARBA" id="ARBA00045957"/>
    </source>
</evidence>
<dbReference type="InterPro" id="IPR000960">
    <property type="entry name" value="Flavin_mOase"/>
</dbReference>
<feature type="transmembrane region" description="Helical" evidence="35">
    <location>
        <begin position="514"/>
        <end position="531"/>
    </location>
</feature>
<reference evidence="36" key="2">
    <citation type="submission" date="2025-08" db="UniProtKB">
        <authorList>
            <consortium name="Ensembl"/>
        </authorList>
    </citation>
    <scope>IDENTIFICATION</scope>
</reference>
<comment type="function">
    <text evidence="18">Acts as a Baeyer-Villiger monooxygenase on a broad range of substrates. Catalyzes the insertion of an oxygen atom into a carbon-carbon bond adjacent to a carbonyl, which converts ketones to esters. Active on diverse carbonyl compounds, whereas soft nucleophiles are mostly non- or poorly reactive. In contrast with other forms of FMO it is non- or poorly active on 'classical' substrates such as drugs, pesticides, and dietary components containing soft nucleophilic heteroatoms. Able to oxidize drug molecules bearing a carbonyl group on an aliphatic chain, such as nabumetone and pentoxifylline. Also, in the absence of substrates, shows slow but yet significant NADPH oxidase activity. Acts as a positive modulator of cholesterol biosynthesis as well as glucose homeostasis, promoting metabolic aging via pleiotropic effects.</text>
</comment>
<comment type="catalytic activity">
    <reaction evidence="25">
        <text>hexan-3-one + NADPH + O2 + H(+) = ethyl butanoate + NADP(+) + H2O</text>
        <dbReference type="Rhea" id="RHEA:54844"/>
        <dbReference type="ChEBI" id="CHEBI:15377"/>
        <dbReference type="ChEBI" id="CHEBI:15378"/>
        <dbReference type="ChEBI" id="CHEBI:15379"/>
        <dbReference type="ChEBI" id="CHEBI:57783"/>
        <dbReference type="ChEBI" id="CHEBI:58349"/>
        <dbReference type="ChEBI" id="CHEBI:88764"/>
        <dbReference type="ChEBI" id="CHEBI:89891"/>
    </reaction>
    <physiologicalReaction direction="left-to-right" evidence="25">
        <dbReference type="Rhea" id="RHEA:54845"/>
    </physiologicalReaction>
</comment>
<keyword evidence="5" id="KW-0488">Methylation</keyword>
<name>H2ZGR7_CIOSA</name>
<keyword evidence="37" id="KW-1185">Reference proteome</keyword>
<keyword evidence="6" id="KW-0597">Phosphoprotein</keyword>
<keyword evidence="10 33" id="KW-0274">FAD</keyword>
<dbReference type="Proteomes" id="UP000007875">
    <property type="component" value="Unassembled WGS sequence"/>
</dbReference>
<dbReference type="InterPro" id="IPR020946">
    <property type="entry name" value="Flavin_mOase-like"/>
</dbReference>
<keyword evidence="7 33" id="KW-0285">Flavoprotein</keyword>
<evidence type="ECO:0000256" key="9">
    <source>
        <dbReference type="ARBA" id="ARBA00022824"/>
    </source>
</evidence>
<comment type="catalytic activity">
    <reaction evidence="30">
        <text>heptan-4-one + NADPH + O2 + H(+) = propyl butanoate + NADP(+) + H2O</text>
        <dbReference type="Rhea" id="RHEA:54852"/>
        <dbReference type="ChEBI" id="CHEBI:15377"/>
        <dbReference type="ChEBI" id="CHEBI:15378"/>
        <dbReference type="ChEBI" id="CHEBI:15379"/>
        <dbReference type="ChEBI" id="CHEBI:57783"/>
        <dbReference type="ChEBI" id="CHEBI:58349"/>
        <dbReference type="ChEBI" id="CHEBI:89484"/>
        <dbReference type="ChEBI" id="CHEBI:89719"/>
    </reaction>
    <physiologicalReaction direction="left-to-right" evidence="30">
        <dbReference type="Rhea" id="RHEA:54853"/>
    </physiologicalReaction>
</comment>
<evidence type="ECO:0000256" key="1">
    <source>
        <dbReference type="ARBA" id="ARBA00001974"/>
    </source>
</evidence>
<comment type="subcellular location">
    <subcellularLocation>
        <location evidence="2">Endoplasmic reticulum membrane</location>
        <topology evidence="2">Single-pass membrane protein</topology>
    </subcellularLocation>
    <subcellularLocation>
        <location evidence="3">Microsome membrane</location>
    </subcellularLocation>
</comment>
<comment type="cofactor">
    <cofactor evidence="1 33 34">
        <name>FAD</name>
        <dbReference type="ChEBI" id="CHEBI:57692"/>
    </cofactor>
</comment>
<evidence type="ECO:0000256" key="25">
    <source>
        <dbReference type="ARBA" id="ARBA00047977"/>
    </source>
</evidence>
<reference evidence="37" key="1">
    <citation type="submission" date="2003-08" db="EMBL/GenBank/DDBJ databases">
        <authorList>
            <person name="Birren B."/>
            <person name="Nusbaum C."/>
            <person name="Abebe A."/>
            <person name="Abouelleil A."/>
            <person name="Adekoya E."/>
            <person name="Ait-zahra M."/>
            <person name="Allen N."/>
            <person name="Allen T."/>
            <person name="An P."/>
            <person name="Anderson M."/>
            <person name="Anderson S."/>
            <person name="Arachchi H."/>
            <person name="Armbruster J."/>
            <person name="Bachantsang P."/>
            <person name="Baldwin J."/>
            <person name="Barry A."/>
            <person name="Bayul T."/>
            <person name="Blitshsteyn B."/>
            <person name="Bloom T."/>
            <person name="Blye J."/>
            <person name="Boguslavskiy L."/>
            <person name="Borowsky M."/>
            <person name="Boukhgalter B."/>
            <person name="Brunache A."/>
            <person name="Butler J."/>
            <person name="Calixte N."/>
            <person name="Calvo S."/>
            <person name="Camarata J."/>
            <person name="Campo K."/>
            <person name="Chang J."/>
            <person name="Cheshatsang Y."/>
            <person name="Citroen M."/>
            <person name="Collymore A."/>
            <person name="Considine T."/>
            <person name="Cook A."/>
            <person name="Cooke P."/>
            <person name="Corum B."/>
            <person name="Cuomo C."/>
            <person name="David R."/>
            <person name="Dawoe T."/>
            <person name="Degray S."/>
            <person name="Dodge S."/>
            <person name="Dooley K."/>
            <person name="Dorje P."/>
            <person name="Dorjee K."/>
            <person name="Dorris L."/>
            <person name="Duffey N."/>
            <person name="Dupes A."/>
            <person name="Elkins T."/>
            <person name="Engels R."/>
            <person name="Erickson J."/>
            <person name="Farina A."/>
            <person name="Faro S."/>
            <person name="Ferreira P."/>
            <person name="Fischer H."/>
            <person name="Fitzgerald M."/>
            <person name="Foley K."/>
            <person name="Gage D."/>
            <person name="Galagan J."/>
            <person name="Gearin G."/>
            <person name="Gnerre S."/>
            <person name="Gnirke A."/>
            <person name="Goyette A."/>
            <person name="Graham J."/>
            <person name="Grandbois E."/>
            <person name="Gyaltsen K."/>
            <person name="Hafez N."/>
            <person name="Hagopian D."/>
            <person name="Hagos B."/>
            <person name="Hall J."/>
            <person name="Hatcher B."/>
            <person name="Heller A."/>
            <person name="Higgins H."/>
            <person name="Honan T."/>
            <person name="Horn A."/>
            <person name="Houde N."/>
            <person name="Hughes L."/>
            <person name="Hulme W."/>
            <person name="Husby E."/>
            <person name="Iliev I."/>
            <person name="Jaffe D."/>
            <person name="Jones C."/>
            <person name="Kamal M."/>
            <person name="Kamat A."/>
            <person name="Kamvysselis M."/>
            <person name="Karlsson E."/>
            <person name="Kells C."/>
            <person name="Kieu A."/>
            <person name="Kisner P."/>
            <person name="Kodira C."/>
            <person name="Kulbokas E."/>
            <person name="Labutti K."/>
            <person name="Lama D."/>
            <person name="Landers T."/>
            <person name="Leger J."/>
            <person name="Levine S."/>
            <person name="Lewis D."/>
            <person name="Lewis T."/>
            <person name="Lindblad-toh K."/>
            <person name="Liu X."/>
            <person name="Lokyitsang T."/>
            <person name="Lokyitsang Y."/>
            <person name="Lucien O."/>
            <person name="Lui A."/>
            <person name="Ma L.J."/>
            <person name="Mabbitt R."/>
            <person name="Macdonald J."/>
            <person name="Maclean C."/>
            <person name="Major J."/>
            <person name="Manning J."/>
            <person name="Marabella R."/>
            <person name="Maru K."/>
            <person name="Matthews C."/>
            <person name="Mauceli E."/>
            <person name="Mccarthy M."/>
            <person name="Mcdonough S."/>
            <person name="Mcghee T."/>
            <person name="Meldrim J."/>
            <person name="Meneus L."/>
            <person name="Mesirov J."/>
            <person name="Mihalev A."/>
            <person name="Mihova T."/>
            <person name="Mikkelsen T."/>
            <person name="Mlenga V."/>
            <person name="Moru K."/>
            <person name="Mozes J."/>
            <person name="Mulrain L."/>
            <person name="Munson G."/>
            <person name="Naylor J."/>
            <person name="Newes C."/>
            <person name="Nguyen C."/>
            <person name="Nguyen N."/>
            <person name="Nguyen T."/>
            <person name="Nicol R."/>
            <person name="Nielsen C."/>
            <person name="Nizzari M."/>
            <person name="Norbu C."/>
            <person name="Norbu N."/>
            <person name="O'donnell P."/>
            <person name="Okoawo O."/>
            <person name="O'leary S."/>
            <person name="Omotosho B."/>
            <person name="O'neill K."/>
            <person name="Osman S."/>
            <person name="Parker S."/>
            <person name="Perrin D."/>
            <person name="Phunkhang P."/>
            <person name="Piqani B."/>
            <person name="Purcell S."/>
            <person name="Rachupka T."/>
            <person name="Ramasamy U."/>
            <person name="Rameau R."/>
            <person name="Ray V."/>
            <person name="Raymond C."/>
            <person name="Retta R."/>
            <person name="Richardson S."/>
            <person name="Rise C."/>
            <person name="Rodriguez J."/>
            <person name="Rogers J."/>
            <person name="Rogov P."/>
            <person name="Rutman M."/>
            <person name="Schupbach R."/>
            <person name="Seaman C."/>
            <person name="Settipalli S."/>
            <person name="Sharpe T."/>
            <person name="Sheridan J."/>
            <person name="Sherpa N."/>
            <person name="Shi J."/>
            <person name="Smirnov S."/>
            <person name="Smith C."/>
            <person name="Sougnez C."/>
            <person name="Spencer B."/>
            <person name="Stalker J."/>
            <person name="Stange-thomann N."/>
            <person name="Stavropoulos S."/>
            <person name="Stetson K."/>
            <person name="Stone C."/>
            <person name="Stone S."/>
            <person name="Stubbs M."/>
            <person name="Talamas J."/>
            <person name="Tchuinga P."/>
            <person name="Tenzing P."/>
            <person name="Tesfaye S."/>
            <person name="Theodore J."/>
            <person name="Thoulutsang Y."/>
            <person name="Topham K."/>
            <person name="Towey S."/>
            <person name="Tsamla T."/>
            <person name="Tsomo N."/>
            <person name="Vallee D."/>
            <person name="Vassiliev H."/>
            <person name="Venkataraman V."/>
            <person name="Vinson J."/>
            <person name="Vo A."/>
            <person name="Wade C."/>
            <person name="Wang S."/>
            <person name="Wangchuk T."/>
            <person name="Wangdi T."/>
            <person name="Whittaker C."/>
            <person name="Wilkinson J."/>
            <person name="Wu Y."/>
            <person name="Wyman D."/>
            <person name="Yadav S."/>
            <person name="Yang S."/>
            <person name="Yang X."/>
            <person name="Yeager S."/>
            <person name="Yee E."/>
            <person name="Young G."/>
            <person name="Zainoun J."/>
            <person name="Zembeck L."/>
            <person name="Zimmer A."/>
            <person name="Zody M."/>
            <person name="Lander E."/>
        </authorList>
    </citation>
    <scope>NUCLEOTIDE SEQUENCE [LARGE SCALE GENOMIC DNA]</scope>
</reference>
<evidence type="ECO:0000256" key="15">
    <source>
        <dbReference type="ARBA" id="ARBA00023033"/>
    </source>
</evidence>